<keyword evidence="2" id="KW-1185">Reference proteome</keyword>
<evidence type="ECO:0000313" key="2">
    <source>
        <dbReference type="Proteomes" id="UP000320176"/>
    </source>
</evidence>
<comment type="caution">
    <text evidence="1">The sequence shown here is derived from an EMBL/GenBank/DDBJ whole genome shotgun (WGS) entry which is preliminary data.</text>
</comment>
<evidence type="ECO:0008006" key="3">
    <source>
        <dbReference type="Google" id="ProtNLM"/>
    </source>
</evidence>
<gene>
    <name evidence="1" type="ORF">Pla52n_15190</name>
</gene>
<evidence type="ECO:0000313" key="1">
    <source>
        <dbReference type="EMBL" id="TWU05804.1"/>
    </source>
</evidence>
<reference evidence="1 2" key="1">
    <citation type="submission" date="2019-02" db="EMBL/GenBank/DDBJ databases">
        <title>Deep-cultivation of Planctomycetes and their phenomic and genomic characterization uncovers novel biology.</title>
        <authorList>
            <person name="Wiegand S."/>
            <person name="Jogler M."/>
            <person name="Boedeker C."/>
            <person name="Pinto D."/>
            <person name="Vollmers J."/>
            <person name="Rivas-Marin E."/>
            <person name="Kohn T."/>
            <person name="Peeters S.H."/>
            <person name="Heuer A."/>
            <person name="Rast P."/>
            <person name="Oberbeckmann S."/>
            <person name="Bunk B."/>
            <person name="Jeske O."/>
            <person name="Meyerdierks A."/>
            <person name="Storesund J.E."/>
            <person name="Kallscheuer N."/>
            <person name="Luecker S."/>
            <person name="Lage O.M."/>
            <person name="Pohl T."/>
            <person name="Merkel B.J."/>
            <person name="Hornburger P."/>
            <person name="Mueller R.-W."/>
            <person name="Bruemmer F."/>
            <person name="Labrenz M."/>
            <person name="Spormann A.M."/>
            <person name="Op Den Camp H."/>
            <person name="Overmann J."/>
            <person name="Amann R."/>
            <person name="Jetten M.S.M."/>
            <person name="Mascher T."/>
            <person name="Medema M.H."/>
            <person name="Devos D.P."/>
            <person name="Kaster A.-K."/>
            <person name="Ovreas L."/>
            <person name="Rohde M."/>
            <person name="Galperin M.Y."/>
            <person name="Jogler C."/>
        </authorList>
    </citation>
    <scope>NUCLEOTIDE SEQUENCE [LARGE SCALE GENOMIC DNA]</scope>
    <source>
        <strain evidence="1 2">Pla52n</strain>
    </source>
</reference>
<sequence length="64" mass="7283">MSISLNLDDDQSERLKERARELGVDPRDLAKAAVNDLLARPADDFDRAAKSVLDKNRELYRRLG</sequence>
<proteinExistence type="predicted"/>
<organism evidence="1 2">
    <name type="scientific">Stieleria varia</name>
    <dbReference type="NCBI Taxonomy" id="2528005"/>
    <lineage>
        <taxon>Bacteria</taxon>
        <taxon>Pseudomonadati</taxon>
        <taxon>Planctomycetota</taxon>
        <taxon>Planctomycetia</taxon>
        <taxon>Pirellulales</taxon>
        <taxon>Pirellulaceae</taxon>
        <taxon>Stieleria</taxon>
    </lineage>
</organism>
<dbReference type="Proteomes" id="UP000320176">
    <property type="component" value="Unassembled WGS sequence"/>
</dbReference>
<accession>A0A5C6B5N3</accession>
<dbReference type="OrthoDB" id="292346at2"/>
<dbReference type="AlphaFoldDB" id="A0A5C6B5N3"/>
<dbReference type="EMBL" id="SJPN01000002">
    <property type="protein sequence ID" value="TWU05804.1"/>
    <property type="molecule type" value="Genomic_DNA"/>
</dbReference>
<name>A0A5C6B5N3_9BACT</name>
<protein>
    <recommendedName>
        <fullName evidence="3">DNA-binding protein</fullName>
    </recommendedName>
</protein>
<dbReference type="RefSeq" id="WP_146519000.1">
    <property type="nucleotide sequence ID" value="NZ_CP151726.1"/>
</dbReference>